<dbReference type="PANTHER" id="PTHR21563:SF3">
    <property type="entry name" value="ZINC FINGER C3H1 DOMAIN-CONTAINING PROTEIN"/>
    <property type="match status" value="1"/>
</dbReference>
<dbReference type="InterPro" id="IPR001094">
    <property type="entry name" value="Flavdoxin-like"/>
</dbReference>
<dbReference type="InterPro" id="IPR013917">
    <property type="entry name" value="tRNA_wybutosine-synth"/>
</dbReference>
<evidence type="ECO:0000313" key="13">
    <source>
        <dbReference type="Proteomes" id="UP000734854"/>
    </source>
</evidence>
<keyword evidence="7" id="KW-0411">Iron-sulfur</keyword>
<dbReference type="EMBL" id="JACMSC010000004">
    <property type="protein sequence ID" value="KAG6523392.1"/>
    <property type="molecule type" value="Genomic_DNA"/>
</dbReference>
<dbReference type="InterPro" id="IPR039278">
    <property type="entry name" value="Red1"/>
</dbReference>
<dbReference type="InterPro" id="IPR008254">
    <property type="entry name" value="Flavodoxin/NO_synth"/>
</dbReference>
<feature type="region of interest" description="Disordered" evidence="10">
    <location>
        <begin position="1"/>
        <end position="36"/>
    </location>
</feature>
<dbReference type="UniPathway" id="UPA00375"/>
<name>A0A8J5HFT1_ZINOF</name>
<evidence type="ECO:0000256" key="2">
    <source>
        <dbReference type="ARBA" id="ARBA00010115"/>
    </source>
</evidence>
<evidence type="ECO:0000256" key="9">
    <source>
        <dbReference type="ARBA" id="ARBA00049466"/>
    </source>
</evidence>
<dbReference type="PANTHER" id="PTHR21563">
    <property type="entry name" value="ZINC FINGER C3H1 DOMAIN-CONTAINING PROTEIN"/>
    <property type="match status" value="1"/>
</dbReference>
<dbReference type="CDD" id="cd01335">
    <property type="entry name" value="Radical_SAM"/>
    <property type="match status" value="1"/>
</dbReference>
<organism evidence="12 13">
    <name type="scientific">Zingiber officinale</name>
    <name type="common">Ginger</name>
    <name type="synonym">Amomum zingiber</name>
    <dbReference type="NCBI Taxonomy" id="94328"/>
    <lineage>
        <taxon>Eukaryota</taxon>
        <taxon>Viridiplantae</taxon>
        <taxon>Streptophyta</taxon>
        <taxon>Embryophyta</taxon>
        <taxon>Tracheophyta</taxon>
        <taxon>Spermatophyta</taxon>
        <taxon>Magnoliopsida</taxon>
        <taxon>Liliopsida</taxon>
        <taxon>Zingiberales</taxon>
        <taxon>Zingiberaceae</taxon>
        <taxon>Zingiber</taxon>
    </lineage>
</organism>
<dbReference type="Pfam" id="PF04055">
    <property type="entry name" value="Radical_SAM"/>
    <property type="match status" value="1"/>
</dbReference>
<evidence type="ECO:0000256" key="1">
    <source>
        <dbReference type="ARBA" id="ARBA00004797"/>
    </source>
</evidence>
<keyword evidence="5" id="KW-0479">Metal-binding</keyword>
<dbReference type="Gene3D" id="3.20.20.70">
    <property type="entry name" value="Aldolase class I"/>
    <property type="match status" value="2"/>
</dbReference>
<feature type="compositionally biased region" description="Basic and acidic residues" evidence="10">
    <location>
        <begin position="654"/>
        <end position="667"/>
    </location>
</feature>
<feature type="region of interest" description="Disordered" evidence="10">
    <location>
        <begin position="1706"/>
        <end position="1727"/>
    </location>
</feature>
<evidence type="ECO:0000256" key="3">
    <source>
        <dbReference type="ARBA" id="ARBA00012821"/>
    </source>
</evidence>
<feature type="region of interest" description="Disordered" evidence="10">
    <location>
        <begin position="230"/>
        <end position="249"/>
    </location>
</feature>
<dbReference type="PRINTS" id="PR00369">
    <property type="entry name" value="FLAVODOXIN"/>
</dbReference>
<accession>A0A8J5HFT1</accession>
<dbReference type="GO" id="GO:0046872">
    <property type="term" value="F:metal ion binding"/>
    <property type="evidence" value="ECO:0007669"/>
    <property type="project" value="UniProtKB-KW"/>
</dbReference>
<dbReference type="EC" id="4.1.3.44" evidence="3"/>
<comment type="catalytic activity">
    <reaction evidence="9">
        <text>N(1)-methylguanosine(37) in tRNA(Phe) + pyruvate + S-adenosyl-L-methionine = 4-demethylwyosine(37) in tRNA(Phe) + 5'-deoxyadenosine + L-methionine + CO2 + H2O</text>
        <dbReference type="Rhea" id="RHEA:36347"/>
        <dbReference type="Rhea" id="RHEA-COMP:10164"/>
        <dbReference type="Rhea" id="RHEA-COMP:10165"/>
        <dbReference type="ChEBI" id="CHEBI:15361"/>
        <dbReference type="ChEBI" id="CHEBI:15377"/>
        <dbReference type="ChEBI" id="CHEBI:16526"/>
        <dbReference type="ChEBI" id="CHEBI:17319"/>
        <dbReference type="ChEBI" id="CHEBI:57844"/>
        <dbReference type="ChEBI" id="CHEBI:59789"/>
        <dbReference type="ChEBI" id="CHEBI:64315"/>
        <dbReference type="ChEBI" id="CHEBI:73542"/>
        <dbReference type="EC" id="4.1.3.44"/>
    </reaction>
</comment>
<dbReference type="InterPro" id="IPR029039">
    <property type="entry name" value="Flavoprotein-like_sf"/>
</dbReference>
<keyword evidence="4" id="KW-0949">S-adenosyl-L-methionine</keyword>
<evidence type="ECO:0000256" key="10">
    <source>
        <dbReference type="SAM" id="MobiDB-lite"/>
    </source>
</evidence>
<evidence type="ECO:0000256" key="4">
    <source>
        <dbReference type="ARBA" id="ARBA00022691"/>
    </source>
</evidence>
<dbReference type="GO" id="GO:0010181">
    <property type="term" value="F:FMN binding"/>
    <property type="evidence" value="ECO:0007669"/>
    <property type="project" value="InterPro"/>
</dbReference>
<dbReference type="InterPro" id="IPR058240">
    <property type="entry name" value="rSAM_sf"/>
</dbReference>
<dbReference type="InterPro" id="IPR013785">
    <property type="entry name" value="Aldolase_TIM"/>
</dbReference>
<evidence type="ECO:0000256" key="8">
    <source>
        <dbReference type="ARBA" id="ARBA00025368"/>
    </source>
</evidence>
<dbReference type="GO" id="GO:0051536">
    <property type="term" value="F:iron-sulfur cluster binding"/>
    <property type="evidence" value="ECO:0007669"/>
    <property type="project" value="UniProtKB-KW"/>
</dbReference>
<comment type="function">
    <text evidence="8">Probable component of the wybutosine biosynthesis pathway. Wybutosine is a hyper modified guanosine with a tricyclic base found at the 3'-position adjacent to the anticodon of eukaryotic phenylalanine tRNA. Catalyzes the condensation of N-methylguanine with 2 carbon atoms from pyruvate to form the tricyclic 4-demethylwyosine, an intermediate in wybutosine biosynthesis.</text>
</comment>
<evidence type="ECO:0000256" key="5">
    <source>
        <dbReference type="ARBA" id="ARBA00022723"/>
    </source>
</evidence>
<dbReference type="GO" id="GO:0000178">
    <property type="term" value="C:exosome (RNase complex)"/>
    <property type="evidence" value="ECO:0007669"/>
    <property type="project" value="TreeGrafter"/>
</dbReference>
<comment type="caution">
    <text evidence="12">The sequence shown here is derived from an EMBL/GenBank/DDBJ whole genome shotgun (WGS) entry which is preliminary data.</text>
</comment>
<dbReference type="Proteomes" id="UP000734854">
    <property type="component" value="Unassembled WGS sequence"/>
</dbReference>
<comment type="similarity">
    <text evidence="2">Belongs to the TYW1 family.</text>
</comment>
<dbReference type="Gene3D" id="3.40.50.360">
    <property type="match status" value="1"/>
</dbReference>
<keyword evidence="6" id="KW-0408">Iron</keyword>
<evidence type="ECO:0000256" key="7">
    <source>
        <dbReference type="ARBA" id="ARBA00023014"/>
    </source>
</evidence>
<feature type="compositionally biased region" description="Low complexity" evidence="10">
    <location>
        <begin position="14"/>
        <end position="26"/>
    </location>
</feature>
<keyword evidence="13" id="KW-1185">Reference proteome</keyword>
<comment type="pathway">
    <text evidence="1">tRNA modification; wybutosine-tRNA(Phe) biosynthesis.</text>
</comment>
<dbReference type="GO" id="GO:0102521">
    <property type="term" value="F:tRNA-4-demethylwyosine synthase activity"/>
    <property type="evidence" value="ECO:0007669"/>
    <property type="project" value="UniProtKB-EC"/>
</dbReference>
<dbReference type="GO" id="GO:0005634">
    <property type="term" value="C:nucleus"/>
    <property type="evidence" value="ECO:0007669"/>
    <property type="project" value="TreeGrafter"/>
</dbReference>
<evidence type="ECO:0000256" key="6">
    <source>
        <dbReference type="ARBA" id="ARBA00023004"/>
    </source>
</evidence>
<evidence type="ECO:0000313" key="12">
    <source>
        <dbReference type="EMBL" id="KAG6523392.1"/>
    </source>
</evidence>
<dbReference type="PROSITE" id="PS50902">
    <property type="entry name" value="FLAVODOXIN_LIKE"/>
    <property type="match status" value="1"/>
</dbReference>
<dbReference type="SUPFAM" id="SSF52218">
    <property type="entry name" value="Flavoproteins"/>
    <property type="match status" value="1"/>
</dbReference>
<dbReference type="InterPro" id="IPR007197">
    <property type="entry name" value="rSAM"/>
</dbReference>
<dbReference type="Pfam" id="PF00258">
    <property type="entry name" value="Flavodoxin_1"/>
    <property type="match status" value="1"/>
</dbReference>
<protein>
    <recommendedName>
        <fullName evidence="3">tRNA 4-demethylwyosine synthase (AdoMet-dependent)</fullName>
        <ecNumber evidence="3">4.1.3.44</ecNumber>
    </recommendedName>
</protein>
<feature type="domain" description="Flavodoxin-like" evidence="11">
    <location>
        <begin position="1854"/>
        <end position="2002"/>
    </location>
</feature>
<dbReference type="Pfam" id="PF08608">
    <property type="entry name" value="Wyosine_form"/>
    <property type="match status" value="1"/>
</dbReference>
<feature type="compositionally biased region" description="Polar residues" evidence="10">
    <location>
        <begin position="236"/>
        <end position="249"/>
    </location>
</feature>
<sequence>MVVAGDLPLPNPGAPSARAASPANPSAKEEGEISSGENAELPTIIAAFNNKEISEPILVSSRNKLVRYSSTGKVYLYNNVPRLKHSCWFCKALIRRDLQFTLYDLEPWFLFFGRFPGHTSLVPNTKFHTSNKKYYSKTLKTKQIPFKSSNNRTLSWHKKVSDDNLVIRFSDDDSGTDSGDSKSVASIEKNDHAARLLKFKMPITSSHRQEMLQQSTLHDEGFMSKKGVPGPAFSNIGKTNGSNFGNQISSSDKVEDIQKQIAALKTSIRQVNGNFQDTSLADTAAESLRHKISPRENECKVQTKTIFESVDIVTGSTNNGFEQLNQKLDNQAIHNDGAKAANAKRLPLGVRPTKRLKVGRPLEPVHASDDALRFQKYSNTHLEGSHQPLLKGQSGFFAVRSGLNCDETKKTLSLSNEGIDRKHGQVHENAAICFKAPHIGAKETILPLSCATLSPYSDPDMNSKQEAKNDITADASCSYVKSAMGPVLLASDVLDQSSYLAQQVTGVEERVPEWGIFSLESLLELEQSQDRELEEAQEFRRRCELKESLALKAYRKAQKDLINANKKCAILYRNRETITAKLQTLMLEPSNSVWQSSKQGHAERIHSKFGYHVPAEGQTSEVLYDKNHGLLNEASLDVSLRMMNKHGSCSNQYSEHDDNTSDHREKNATNGLSIPASFPNMSTDDDKENLVFDKRDVESNLACSPNVENHAEGIYDLDTKKEGNSHDYDLEAVLRSKLVAKFGMKTFCKNDDMSSVPCQVHHAVNNNKKRSNTSVNQQIQQQTIIQICNSEGAILQHELQPTAERSFKFSCRYASICADPARVEGIMKLSSVKHCDQSQRNEFSSEVEAQKTDNPKEGSSFLKVSHWLICRSILSPSSSILHNVLPLVKFSVFSYHNRDTEEKGAWPVHESQKVFCKPDKIDAYTRESDSYFHTLTAEMLQNGLEPTHGFSKDFLPIPAYYIGASLVKVESHFYHSVLARSMWKYWQPGFSASFAIPFSFQRILPQDAPFLQIGDGAMVDYDNWSSQSWYLQSHNAKTVLHLAMQIHQHIMKRIIQGLPDSDQSLELALSLFCGKFYKSEKKKAFAILSRAIESDPSSTILWVVYLHIFYMKEKGIGKDDMLLHAVQHNSSSYELWLMYVNSRVKLDDRLNAYNNALRTLCQVKLTCDKKKRSRSAHVLDIFLQMVDCLRMCGNVDKAVQRICQLVSSSDSDLSSDSMLPELLSFLTVPDKCIFLICCIYVVMYKKLPQEVVHNFESEKDFPFSIEWPLIQLTIEETNMVGNLMKFAIGKVGLDADAAPQRSDRTALRSLHFLAVSHVRLSAILYGLQHSEELLVKYVELYPTCLELLLFKVRSQGNCKFDAFWQGFQEILDIWPAEVPGIQCLWNQCLEHALLQGNDCAEKLIAQWFQQFGELNNPQFRILCDENVGLCRSSKQQLVVESTDNHTEVDEKMFALLNLSLHRLSNNDVERAFSAVDEALKLCSAKYYGHCLREHTAMSLLKESEFQSNTRLTMLCLLRNYVADTRFFSTQELLSRQYYKTIRKPRIRHLIDEIMGSVSGDFSLINSVLEVCYGPTFLPETIESKELVDFVETLMALTPANYQLALSVYRFTTRNFCDSGTAYDGIIFWASSILVNSIFQAVPAAPENVWIEAADLLGNSVAKEVAERFYQQALSVYPFSLKLWKSYFDLAKLMGKTDAQRRRAIRFRSGRGAPGGGTRWVGSDEPVQHERGRDYGVQAEHQRREAAGAGGEAGGGLLLGAEAGQPDVPVLVQELRPAALLGHRSKAGDAAPSQVQHRSSPAMLIRSRFGCPDRAFASCLYLFFFVELSNVSLSRRCRLQPSASSLKPTNPSPRGKILYASATGTSRSLAGRLSARLRSHGLPFDLVDPRRYEPEDLPKENVVLIVASTWEDGRPPHDAQFLSRWLAESAADFRVGSLLLARCRFAVFGVGSRSYGDSFNAAAKDFSKWMRALGASEMAPLWEGDMDSGDVDDVFELWCRKIVGLLKGDSVAEDGHFDSMAESNGLEVSDEDFDEETEVEDLESAVVDMEDIAGKAPSRKLAVALTNGRENGVRDMVTPVIRTNLEKQVYAVKLTSFAFTLICMEATPSLACANKCVFCWRHHTNPVGKSWQWKMDNPLEIVDAVVSEHTKMIKQMKGVPGVKTERLSEGLSPRHCALSLVGEPIMYPEINALVDELHRRHISTFLVTNAQFPDRIMMLKPITQLYVSVDAATKDSLKAIDRPLFGDFWERFLICCRLGCNGEGFCKLARWDWVLKCCGVLHRRLLLIYIGFCRLTFEQDSLKALRDKEQRTVYRLTLVKGWNAEDLDAYANLLSVGKPDLIEIKGVTYCGSSATSKLTMDNVPWHSDVKAFSEALASKSSGEYEVACEHAHSCCVLLAKVDRFKINGEWHTWIDYERFHELVVSGKPFRTEDYMARTPSWAIYGAEEGGFDPYQSRYKKERRHGTASLRN</sequence>
<dbReference type="SUPFAM" id="SSF102114">
    <property type="entry name" value="Radical SAM enzymes"/>
    <property type="match status" value="1"/>
</dbReference>
<feature type="region of interest" description="Disordered" evidence="10">
    <location>
        <begin position="647"/>
        <end position="686"/>
    </location>
</feature>
<proteinExistence type="inferred from homology"/>
<gene>
    <name evidence="12" type="ORF">ZIOFF_013249</name>
</gene>
<reference evidence="12 13" key="1">
    <citation type="submission" date="2020-08" db="EMBL/GenBank/DDBJ databases">
        <title>Plant Genome Project.</title>
        <authorList>
            <person name="Zhang R.-G."/>
        </authorList>
    </citation>
    <scope>NUCLEOTIDE SEQUENCE [LARGE SCALE GENOMIC DNA]</scope>
    <source>
        <tissue evidence="12">Rhizome</tissue>
    </source>
</reference>
<dbReference type="SFLD" id="SFLDS00029">
    <property type="entry name" value="Radical_SAM"/>
    <property type="match status" value="1"/>
</dbReference>
<evidence type="ECO:0000259" key="11">
    <source>
        <dbReference type="PROSITE" id="PS50902"/>
    </source>
</evidence>